<keyword evidence="2" id="KW-1185">Reference proteome</keyword>
<evidence type="ECO:0000313" key="1">
    <source>
        <dbReference type="EMBL" id="KAK1424420.1"/>
    </source>
</evidence>
<proteinExistence type="predicted"/>
<organism evidence="1 2">
    <name type="scientific">Tagetes erecta</name>
    <name type="common">African marigold</name>
    <dbReference type="NCBI Taxonomy" id="13708"/>
    <lineage>
        <taxon>Eukaryota</taxon>
        <taxon>Viridiplantae</taxon>
        <taxon>Streptophyta</taxon>
        <taxon>Embryophyta</taxon>
        <taxon>Tracheophyta</taxon>
        <taxon>Spermatophyta</taxon>
        <taxon>Magnoliopsida</taxon>
        <taxon>eudicotyledons</taxon>
        <taxon>Gunneridae</taxon>
        <taxon>Pentapetalae</taxon>
        <taxon>asterids</taxon>
        <taxon>campanulids</taxon>
        <taxon>Asterales</taxon>
        <taxon>Asteraceae</taxon>
        <taxon>Asteroideae</taxon>
        <taxon>Heliantheae alliance</taxon>
        <taxon>Tageteae</taxon>
        <taxon>Tagetes</taxon>
    </lineage>
</organism>
<dbReference type="EMBL" id="JAUHHV010000005">
    <property type="protein sequence ID" value="KAK1424420.1"/>
    <property type="molecule type" value="Genomic_DNA"/>
</dbReference>
<evidence type="ECO:0000313" key="2">
    <source>
        <dbReference type="Proteomes" id="UP001229421"/>
    </source>
</evidence>
<dbReference type="AlphaFoldDB" id="A0AAD8KRH7"/>
<protein>
    <submittedName>
        <fullName evidence="1">Uncharacterized protein</fullName>
    </submittedName>
</protein>
<gene>
    <name evidence="1" type="ORF">QVD17_19749</name>
</gene>
<reference evidence="1" key="1">
    <citation type="journal article" date="2023" name="bioRxiv">
        <title>Improved chromosome-level genome assembly for marigold (Tagetes erecta).</title>
        <authorList>
            <person name="Jiang F."/>
            <person name="Yuan L."/>
            <person name="Wang S."/>
            <person name="Wang H."/>
            <person name="Xu D."/>
            <person name="Wang A."/>
            <person name="Fan W."/>
        </authorList>
    </citation>
    <scope>NUCLEOTIDE SEQUENCE</scope>
    <source>
        <strain evidence="1">WSJ</strain>
        <tissue evidence="1">Leaf</tissue>
    </source>
</reference>
<comment type="caution">
    <text evidence="1">The sequence shown here is derived from an EMBL/GenBank/DDBJ whole genome shotgun (WGS) entry which is preliminary data.</text>
</comment>
<accession>A0AAD8KRH7</accession>
<name>A0AAD8KRH7_TARER</name>
<sequence>MMMLQLHMVQGGIIPLLIKNLPHMSWWPTVLVCRISCLINLTGRLIGTCITPFLRFARPECKVGRHNVF</sequence>
<dbReference type="Proteomes" id="UP001229421">
    <property type="component" value="Unassembled WGS sequence"/>
</dbReference>